<comment type="caution">
    <text evidence="2">The sequence shown here is derived from an EMBL/GenBank/DDBJ whole genome shotgun (WGS) entry which is preliminary data.</text>
</comment>
<dbReference type="InterPro" id="IPR007214">
    <property type="entry name" value="YbaK/aa-tRNA-synth-assoc-dom"/>
</dbReference>
<organism evidence="2 3">
    <name type="scientific">Candidatus Thiodiazotropha endolucinida</name>
    <dbReference type="NCBI Taxonomy" id="1655433"/>
    <lineage>
        <taxon>Bacteria</taxon>
        <taxon>Pseudomonadati</taxon>
        <taxon>Pseudomonadota</taxon>
        <taxon>Gammaproteobacteria</taxon>
        <taxon>Chromatiales</taxon>
        <taxon>Sedimenticolaceae</taxon>
        <taxon>Candidatus Thiodiazotropha</taxon>
    </lineage>
</organism>
<dbReference type="AlphaFoldDB" id="A0A7Z1AEE2"/>
<proteinExistence type="predicted"/>
<dbReference type="EMBL" id="MARB01000030">
    <property type="protein sequence ID" value="ODJ85959.1"/>
    <property type="molecule type" value="Genomic_DNA"/>
</dbReference>
<name>A0A7Z1AEE2_9GAMM</name>
<protein>
    <submittedName>
        <fullName evidence="2">YbaK / prolyl-tRNA synthetases associated domain protein</fullName>
    </submittedName>
</protein>
<gene>
    <name evidence="2" type="ORF">CODIS_37650</name>
</gene>
<dbReference type="SUPFAM" id="SSF55826">
    <property type="entry name" value="YbaK/ProRS associated domain"/>
    <property type="match status" value="1"/>
</dbReference>
<reference evidence="2 3" key="1">
    <citation type="submission" date="2016-06" db="EMBL/GenBank/DDBJ databases">
        <title>Genome sequence of endosymbiont of Candidatus Endolucinida thiodiazotropha.</title>
        <authorList>
            <person name="Poehlein A."/>
            <person name="Koenig S."/>
            <person name="Heiden S.E."/>
            <person name="Thuermer A."/>
            <person name="Voget S."/>
            <person name="Daniel R."/>
            <person name="Markert S."/>
            <person name="Gros O."/>
            <person name="Schweder T."/>
        </authorList>
    </citation>
    <scope>NUCLEOTIDE SEQUENCE [LARGE SCALE GENOMIC DNA]</scope>
    <source>
        <strain evidence="2 3">COS</strain>
    </source>
</reference>
<evidence type="ECO:0000259" key="1">
    <source>
        <dbReference type="Pfam" id="PF04073"/>
    </source>
</evidence>
<dbReference type="InterPro" id="IPR036754">
    <property type="entry name" value="YbaK/aa-tRNA-synt-asso_dom_sf"/>
</dbReference>
<evidence type="ECO:0000313" key="3">
    <source>
        <dbReference type="Proteomes" id="UP000094769"/>
    </source>
</evidence>
<accession>A0A7Z1AEE2</accession>
<feature type="domain" description="YbaK/aminoacyl-tRNA synthetase-associated" evidence="1">
    <location>
        <begin position="48"/>
        <end position="163"/>
    </location>
</feature>
<sequence>MNQMHEPSKAEHQGEIKRGEEMAIAITLREYLQNQGVSFDVIDHRRTDSTLHTAEAAHIPGDRMAKSVLLGDDESYLLAVIPATHRLELEQLKQLTGRKLSLISEDELQQAFADCETGAVPPTGMPYGIETLVDASLLKQPDLYFESGDHGKLIHISVDKFRELESEAIVAEFSRHL</sequence>
<dbReference type="PANTHER" id="PTHR30411">
    <property type="entry name" value="CYTOPLASMIC PROTEIN"/>
    <property type="match status" value="1"/>
</dbReference>
<dbReference type="CDD" id="cd04332">
    <property type="entry name" value="YbaK_like"/>
    <property type="match status" value="1"/>
</dbReference>
<dbReference type="GO" id="GO:0004812">
    <property type="term" value="F:aminoacyl-tRNA ligase activity"/>
    <property type="evidence" value="ECO:0007669"/>
    <property type="project" value="UniProtKB-KW"/>
</dbReference>
<dbReference type="Proteomes" id="UP000094769">
    <property type="component" value="Unassembled WGS sequence"/>
</dbReference>
<dbReference type="RefSeq" id="WP_235615279.1">
    <property type="nucleotide sequence ID" value="NZ_MARB01000030.1"/>
</dbReference>
<dbReference type="GO" id="GO:0002161">
    <property type="term" value="F:aminoacyl-tRNA deacylase activity"/>
    <property type="evidence" value="ECO:0007669"/>
    <property type="project" value="InterPro"/>
</dbReference>
<dbReference type="Gene3D" id="3.90.960.10">
    <property type="entry name" value="YbaK/aminoacyl-tRNA synthetase-associated domain"/>
    <property type="match status" value="1"/>
</dbReference>
<keyword evidence="3" id="KW-1185">Reference proteome</keyword>
<dbReference type="PANTHER" id="PTHR30411:SF9">
    <property type="entry name" value="MULTIFUNCTIONAL SER_THR-TRNA DEACYLASE PROXP-Y"/>
    <property type="match status" value="1"/>
</dbReference>
<keyword evidence="2" id="KW-0436">Ligase</keyword>
<keyword evidence="2" id="KW-0030">Aminoacyl-tRNA synthetase</keyword>
<dbReference type="Pfam" id="PF04073">
    <property type="entry name" value="tRNA_edit"/>
    <property type="match status" value="1"/>
</dbReference>
<evidence type="ECO:0000313" key="2">
    <source>
        <dbReference type="EMBL" id="ODJ85959.1"/>
    </source>
</evidence>